<dbReference type="Pfam" id="PF14244">
    <property type="entry name" value="Retrotran_gag_3"/>
    <property type="match status" value="1"/>
</dbReference>
<evidence type="ECO:0000259" key="1">
    <source>
        <dbReference type="Pfam" id="PF14244"/>
    </source>
</evidence>
<dbReference type="InterPro" id="IPR036397">
    <property type="entry name" value="RNaseH_sf"/>
</dbReference>
<dbReference type="Proteomes" id="UP001443914">
    <property type="component" value="Unassembled WGS sequence"/>
</dbReference>
<evidence type="ECO:0000313" key="2">
    <source>
        <dbReference type="EMBL" id="KAK9749992.1"/>
    </source>
</evidence>
<comment type="caution">
    <text evidence="2">The sequence shown here is derived from an EMBL/GenBank/DDBJ whole genome shotgun (WGS) entry which is preliminary data.</text>
</comment>
<reference evidence="2" key="1">
    <citation type="submission" date="2024-03" db="EMBL/GenBank/DDBJ databases">
        <title>WGS assembly of Saponaria officinalis var. Norfolk2.</title>
        <authorList>
            <person name="Jenkins J."/>
            <person name="Shu S."/>
            <person name="Grimwood J."/>
            <person name="Barry K."/>
            <person name="Goodstein D."/>
            <person name="Schmutz J."/>
            <person name="Leebens-Mack J."/>
            <person name="Osbourn A."/>
        </authorList>
    </citation>
    <scope>NUCLEOTIDE SEQUENCE [LARGE SCALE GENOMIC DNA]</scope>
    <source>
        <strain evidence="2">JIC</strain>
    </source>
</reference>
<sequence>MTNSISDSNSTNSAALSPEDPIYIHSLDHPGLKLVAHPFQGVNFGNWKRSRLIVLSKKNKTCLYGIRKKLTEFSHGNDNITTYFTKLKSIWDKIDAMGMNPNCSCNCSCGATEKTSENFSSKGSGRSQDTKAMVICNYYKKPRHTIKKCYKRSLRSKGSGRSQDTKAMVICNYCKKPRHTIDKCYKLRNRNERFAGDQGGLLGAFDAVAAQGNSSANVSSSSDSYYELQRSNPGLYEQMMNLLRHPQNYAGNTSVSPFTFACSSSWILHSGAIVNINSVGTVFLTPQIILQNVLFVPCFKFNLQSVTKLSKQLNSVILFTPDLCCLQFASPHHVAARSSANSCNNSTGLWHNRLGHLPLYKLQQMQLSTDSTSNNNVITCSICAKPRQHRVSFLLSQINSPSPFHLIHIALWGPYHTRTYNVYKYFLTIVDDYTRTTWTHLLTHKSNSFPLIHAFLAMVETQFNKKVHIIRSDNALELGSSIIHQTSCPHTPQQNGVVQRNHEHLLETARALIFQFQLP</sequence>
<dbReference type="AlphaFoldDB" id="A0AAW1MYH2"/>
<organism evidence="2 3">
    <name type="scientific">Saponaria officinalis</name>
    <name type="common">Common soapwort</name>
    <name type="synonym">Lychnis saponaria</name>
    <dbReference type="NCBI Taxonomy" id="3572"/>
    <lineage>
        <taxon>Eukaryota</taxon>
        <taxon>Viridiplantae</taxon>
        <taxon>Streptophyta</taxon>
        <taxon>Embryophyta</taxon>
        <taxon>Tracheophyta</taxon>
        <taxon>Spermatophyta</taxon>
        <taxon>Magnoliopsida</taxon>
        <taxon>eudicotyledons</taxon>
        <taxon>Gunneridae</taxon>
        <taxon>Pentapetalae</taxon>
        <taxon>Caryophyllales</taxon>
        <taxon>Caryophyllaceae</taxon>
        <taxon>Caryophylleae</taxon>
        <taxon>Saponaria</taxon>
    </lineage>
</organism>
<dbReference type="PANTHER" id="PTHR42648:SF31">
    <property type="entry name" value="RNA-DIRECTED DNA POLYMERASE"/>
    <property type="match status" value="1"/>
</dbReference>
<dbReference type="GO" id="GO:0003676">
    <property type="term" value="F:nucleic acid binding"/>
    <property type="evidence" value="ECO:0007669"/>
    <property type="project" value="InterPro"/>
</dbReference>
<dbReference type="InterPro" id="IPR012337">
    <property type="entry name" value="RNaseH-like_sf"/>
</dbReference>
<feature type="domain" description="Retrotransposon Copia-like N-terminal" evidence="1">
    <location>
        <begin position="25"/>
        <end position="61"/>
    </location>
</feature>
<gene>
    <name evidence="2" type="ORF">RND81_02G164600</name>
</gene>
<protein>
    <recommendedName>
        <fullName evidence="1">Retrotransposon Copia-like N-terminal domain-containing protein</fullName>
    </recommendedName>
</protein>
<accession>A0AAW1MYH2</accession>
<dbReference type="Gene3D" id="3.30.420.10">
    <property type="entry name" value="Ribonuclease H-like superfamily/Ribonuclease H"/>
    <property type="match status" value="1"/>
</dbReference>
<dbReference type="PANTHER" id="PTHR42648">
    <property type="entry name" value="TRANSPOSASE, PUTATIVE-RELATED"/>
    <property type="match status" value="1"/>
</dbReference>
<dbReference type="SUPFAM" id="SSF53098">
    <property type="entry name" value="Ribonuclease H-like"/>
    <property type="match status" value="1"/>
</dbReference>
<name>A0AAW1MYH2_SAPOF</name>
<dbReference type="InterPro" id="IPR029472">
    <property type="entry name" value="Copia-like_N"/>
</dbReference>
<dbReference type="EMBL" id="JBDFQZ010000002">
    <property type="protein sequence ID" value="KAK9749992.1"/>
    <property type="molecule type" value="Genomic_DNA"/>
</dbReference>
<proteinExistence type="predicted"/>
<evidence type="ECO:0000313" key="3">
    <source>
        <dbReference type="Proteomes" id="UP001443914"/>
    </source>
</evidence>
<keyword evidence="3" id="KW-1185">Reference proteome</keyword>
<dbReference type="InterPro" id="IPR039537">
    <property type="entry name" value="Retrotran_Ty1/copia-like"/>
</dbReference>